<gene>
    <name evidence="1" type="ORF">JR316_009072</name>
</gene>
<proteinExistence type="predicted"/>
<dbReference type="EMBL" id="JAFIQS010000009">
    <property type="protein sequence ID" value="KAG5165493.1"/>
    <property type="molecule type" value="Genomic_DNA"/>
</dbReference>
<evidence type="ECO:0000313" key="1">
    <source>
        <dbReference type="EMBL" id="KAG5165493.1"/>
    </source>
</evidence>
<protein>
    <recommendedName>
        <fullName evidence="2">Heterokaryon incompatibility domain-containing protein</fullName>
    </recommendedName>
</protein>
<evidence type="ECO:0008006" key="2">
    <source>
        <dbReference type="Google" id="ProtNLM"/>
    </source>
</evidence>
<accession>A0A8H7XTM8</accession>
<name>A0A8H7XTM8_PSICU</name>
<comment type="caution">
    <text evidence="1">The sequence shown here is derived from an EMBL/GenBank/DDBJ whole genome shotgun (WGS) entry which is preliminary data.</text>
</comment>
<sequence>MDSPRYTEVGCRIYKSRVKWKEERKPSVQDAESASKITDSTWCPWRCHEALQTPRWIRYHSDTAPLLPRGWVYQERFLSTRTVHFHANEMVWVCNVSQRCECKSLDGNPVHGDGWSASKDQVVKLEGTSKRDIKALYGLWRTIVEDMTLLDLTYESDRLPALAGLASRFAKYLPKNERYLAGLWEGDFVRDLLWESGGGTQTAGPTRKRNTTAPSWSWASLTWGGDESACGMEWEYETKPKLAEWAGVTSYRQDPRTRIISVKVEVDGENKYGIVKGGCAVIEGALCAITLKDHPTAPRPPAYLRNILSVRYGVFNSLHLDYDTSTAASSSGGVVYCLFIGSFSERFGHDSEPHIKHRGLILEPVRKTDKFQRIGRWTQHIEDWVHNKEIWTKKAAVHRVALV</sequence>
<dbReference type="PANTHER" id="PTHR33112">
    <property type="entry name" value="DOMAIN PROTEIN, PUTATIVE-RELATED"/>
    <property type="match status" value="1"/>
</dbReference>
<reference evidence="1" key="1">
    <citation type="submission" date="2021-02" db="EMBL/GenBank/DDBJ databases">
        <title>Psilocybe cubensis genome.</title>
        <authorList>
            <person name="Mckernan K.J."/>
            <person name="Crawford S."/>
            <person name="Trippe A."/>
            <person name="Kane L.T."/>
            <person name="Mclaughlin S."/>
        </authorList>
    </citation>
    <scope>NUCLEOTIDE SEQUENCE [LARGE SCALE GENOMIC DNA]</scope>
    <source>
        <strain evidence="1">MGC-MH-2018</strain>
    </source>
</reference>
<dbReference type="AlphaFoldDB" id="A0A8H7XTM8"/>
<dbReference type="PANTHER" id="PTHR33112:SF16">
    <property type="entry name" value="HETEROKARYON INCOMPATIBILITY DOMAIN-CONTAINING PROTEIN"/>
    <property type="match status" value="1"/>
</dbReference>
<dbReference type="OrthoDB" id="2970098at2759"/>
<organism evidence="1">
    <name type="scientific">Psilocybe cubensis</name>
    <name type="common">Psychedelic mushroom</name>
    <name type="synonym">Stropharia cubensis</name>
    <dbReference type="NCBI Taxonomy" id="181762"/>
    <lineage>
        <taxon>Eukaryota</taxon>
        <taxon>Fungi</taxon>
        <taxon>Dikarya</taxon>
        <taxon>Basidiomycota</taxon>
        <taxon>Agaricomycotina</taxon>
        <taxon>Agaricomycetes</taxon>
        <taxon>Agaricomycetidae</taxon>
        <taxon>Agaricales</taxon>
        <taxon>Agaricineae</taxon>
        <taxon>Strophariaceae</taxon>
        <taxon>Psilocybe</taxon>
    </lineage>
</organism>